<feature type="compositionally biased region" description="Basic and acidic residues" evidence="2">
    <location>
        <begin position="43"/>
        <end position="55"/>
    </location>
</feature>
<feature type="compositionally biased region" description="Acidic residues" evidence="2">
    <location>
        <begin position="67"/>
        <end position="78"/>
    </location>
</feature>
<evidence type="ECO:0000313" key="4">
    <source>
        <dbReference type="Proteomes" id="UP000821866"/>
    </source>
</evidence>
<keyword evidence="1" id="KW-0175">Coiled coil</keyword>
<evidence type="ECO:0000256" key="2">
    <source>
        <dbReference type="SAM" id="MobiDB-lite"/>
    </source>
</evidence>
<dbReference type="AlphaFoldDB" id="A0A9J6CX96"/>
<dbReference type="GO" id="GO:0005875">
    <property type="term" value="C:microtubule associated complex"/>
    <property type="evidence" value="ECO:0007669"/>
    <property type="project" value="TreeGrafter"/>
</dbReference>
<dbReference type="InterPro" id="IPR027640">
    <property type="entry name" value="Kinesin-like_fam"/>
</dbReference>
<dbReference type="GO" id="GO:0007018">
    <property type="term" value="P:microtubule-based movement"/>
    <property type="evidence" value="ECO:0007669"/>
    <property type="project" value="InterPro"/>
</dbReference>
<reference evidence="3" key="1">
    <citation type="journal article" date="2020" name="Cell">
        <title>Large-Scale Comparative Analyses of Tick Genomes Elucidate Their Genetic Diversity and Vector Capacities.</title>
        <authorList>
            <consortium name="Tick Genome and Microbiome Consortium (TIGMIC)"/>
            <person name="Jia N."/>
            <person name="Wang J."/>
            <person name="Shi W."/>
            <person name="Du L."/>
            <person name="Sun Y."/>
            <person name="Zhan W."/>
            <person name="Jiang J.F."/>
            <person name="Wang Q."/>
            <person name="Zhang B."/>
            <person name="Ji P."/>
            <person name="Bell-Sakyi L."/>
            <person name="Cui X.M."/>
            <person name="Yuan T.T."/>
            <person name="Jiang B.G."/>
            <person name="Yang W.F."/>
            <person name="Lam T.T."/>
            <person name="Chang Q.C."/>
            <person name="Ding S.J."/>
            <person name="Wang X.J."/>
            <person name="Zhu J.G."/>
            <person name="Ruan X.D."/>
            <person name="Zhao L."/>
            <person name="Wei J.T."/>
            <person name="Ye R.Z."/>
            <person name="Que T.C."/>
            <person name="Du C.H."/>
            <person name="Zhou Y.H."/>
            <person name="Cheng J.X."/>
            <person name="Dai P.F."/>
            <person name="Guo W.B."/>
            <person name="Han X.H."/>
            <person name="Huang E.J."/>
            <person name="Li L.F."/>
            <person name="Wei W."/>
            <person name="Gao Y.C."/>
            <person name="Liu J.Z."/>
            <person name="Shao H.Z."/>
            <person name="Wang X."/>
            <person name="Wang C.C."/>
            <person name="Yang T.C."/>
            <person name="Huo Q.B."/>
            <person name="Li W."/>
            <person name="Chen H.Y."/>
            <person name="Chen S.E."/>
            <person name="Zhou L.G."/>
            <person name="Ni X.B."/>
            <person name="Tian J.H."/>
            <person name="Sheng Y."/>
            <person name="Liu T."/>
            <person name="Pan Y.S."/>
            <person name="Xia L.Y."/>
            <person name="Li J."/>
            <person name="Zhao F."/>
            <person name="Cao W.C."/>
        </authorList>
    </citation>
    <scope>NUCLEOTIDE SEQUENCE</scope>
    <source>
        <strain evidence="3">Rmic-2018</strain>
    </source>
</reference>
<reference evidence="3" key="2">
    <citation type="submission" date="2021-09" db="EMBL/GenBank/DDBJ databases">
        <authorList>
            <person name="Jia N."/>
            <person name="Wang J."/>
            <person name="Shi W."/>
            <person name="Du L."/>
            <person name="Sun Y."/>
            <person name="Zhan W."/>
            <person name="Jiang J."/>
            <person name="Wang Q."/>
            <person name="Zhang B."/>
            <person name="Ji P."/>
            <person name="Sakyi L.B."/>
            <person name="Cui X."/>
            <person name="Yuan T."/>
            <person name="Jiang B."/>
            <person name="Yang W."/>
            <person name="Lam T.T.-Y."/>
            <person name="Chang Q."/>
            <person name="Ding S."/>
            <person name="Wang X."/>
            <person name="Zhu J."/>
            <person name="Ruan X."/>
            <person name="Zhao L."/>
            <person name="Wei J."/>
            <person name="Que T."/>
            <person name="Du C."/>
            <person name="Cheng J."/>
            <person name="Dai P."/>
            <person name="Han X."/>
            <person name="Huang E."/>
            <person name="Gao Y."/>
            <person name="Liu J."/>
            <person name="Shao H."/>
            <person name="Ye R."/>
            <person name="Li L."/>
            <person name="Wei W."/>
            <person name="Wang X."/>
            <person name="Wang C."/>
            <person name="Huo Q."/>
            <person name="Li W."/>
            <person name="Guo W."/>
            <person name="Chen H."/>
            <person name="Chen S."/>
            <person name="Zhou L."/>
            <person name="Zhou L."/>
            <person name="Ni X."/>
            <person name="Tian J."/>
            <person name="Zhou Y."/>
            <person name="Sheng Y."/>
            <person name="Liu T."/>
            <person name="Pan Y."/>
            <person name="Xia L."/>
            <person name="Li J."/>
            <person name="Zhao F."/>
            <person name="Cao W."/>
        </authorList>
    </citation>
    <scope>NUCLEOTIDE SEQUENCE</scope>
    <source>
        <strain evidence="3">Rmic-2018</strain>
        <tissue evidence="3">Larvae</tissue>
    </source>
</reference>
<dbReference type="Pfam" id="PF25764">
    <property type="entry name" value="KIF21A_4th"/>
    <property type="match status" value="1"/>
</dbReference>
<evidence type="ECO:0000256" key="1">
    <source>
        <dbReference type="SAM" id="Coils"/>
    </source>
</evidence>
<gene>
    <name evidence="3" type="ORF">HPB51_028460</name>
</gene>
<proteinExistence type="predicted"/>
<feature type="coiled-coil region" evidence="1">
    <location>
        <begin position="159"/>
        <end position="189"/>
    </location>
</feature>
<dbReference type="GO" id="GO:0051231">
    <property type="term" value="P:spindle elongation"/>
    <property type="evidence" value="ECO:0007669"/>
    <property type="project" value="TreeGrafter"/>
</dbReference>
<protein>
    <submittedName>
        <fullName evidence="3">Uncharacterized protein</fullName>
    </submittedName>
</protein>
<comment type="caution">
    <text evidence="3">The sequence shown here is derived from an EMBL/GenBank/DDBJ whole genome shotgun (WGS) entry which is preliminary data.</text>
</comment>
<sequence>MSWRAKQPFAVDIEPAARVRPPLLFRRNTCRCALTTSAQSTTRNKEDERSDKISDVGEDTAQNCENESSDSEGEELEEDKTLDKDLATLTTEISLTQKMIGELEQCQRRLQSMRMRSEKTLMQLQQKIRGTKMKNDRIVSNLSSDGAPEDTGAKVQKIRTDIESKLNLLQGQLKKMKSAEHQHAKLMKNESEY</sequence>
<feature type="region of interest" description="Disordered" evidence="2">
    <location>
        <begin position="37"/>
        <end position="80"/>
    </location>
</feature>
<dbReference type="GO" id="GO:0003777">
    <property type="term" value="F:microtubule motor activity"/>
    <property type="evidence" value="ECO:0007669"/>
    <property type="project" value="InterPro"/>
</dbReference>
<evidence type="ECO:0000313" key="3">
    <source>
        <dbReference type="EMBL" id="KAH7948610.1"/>
    </source>
</evidence>
<dbReference type="VEuPathDB" id="VectorBase:LOC119176697"/>
<organism evidence="3 4">
    <name type="scientific">Rhipicephalus microplus</name>
    <name type="common">Cattle tick</name>
    <name type="synonym">Boophilus microplus</name>
    <dbReference type="NCBI Taxonomy" id="6941"/>
    <lineage>
        <taxon>Eukaryota</taxon>
        <taxon>Metazoa</taxon>
        <taxon>Ecdysozoa</taxon>
        <taxon>Arthropoda</taxon>
        <taxon>Chelicerata</taxon>
        <taxon>Arachnida</taxon>
        <taxon>Acari</taxon>
        <taxon>Parasitiformes</taxon>
        <taxon>Ixodida</taxon>
        <taxon>Ixodoidea</taxon>
        <taxon>Ixodidae</taxon>
        <taxon>Rhipicephalinae</taxon>
        <taxon>Rhipicephalus</taxon>
        <taxon>Boophilus</taxon>
    </lineage>
</organism>
<dbReference type="PANTHER" id="PTHR47969:SF28">
    <property type="entry name" value="KINESIN-LIKE PROTEIN KIF21B"/>
    <property type="match status" value="1"/>
</dbReference>
<dbReference type="GO" id="GO:0007052">
    <property type="term" value="P:mitotic spindle organization"/>
    <property type="evidence" value="ECO:0007669"/>
    <property type="project" value="TreeGrafter"/>
</dbReference>
<dbReference type="Proteomes" id="UP000821866">
    <property type="component" value="Unassembled WGS sequence"/>
</dbReference>
<name>A0A9J6CX96_RHIMP</name>
<keyword evidence="4" id="KW-1185">Reference proteome</keyword>
<dbReference type="PANTHER" id="PTHR47969">
    <property type="entry name" value="CHROMOSOME-ASSOCIATED KINESIN KIF4A-RELATED"/>
    <property type="match status" value="1"/>
</dbReference>
<dbReference type="EMBL" id="JABSTU010005206">
    <property type="protein sequence ID" value="KAH7948610.1"/>
    <property type="molecule type" value="Genomic_DNA"/>
</dbReference>
<accession>A0A9J6CX96</accession>